<keyword evidence="4 10" id="KW-0812">Transmembrane</keyword>
<dbReference type="Pfam" id="PF04116">
    <property type="entry name" value="FA_hydroxylase"/>
    <property type="match status" value="1"/>
</dbReference>
<dbReference type="InterPro" id="IPR006694">
    <property type="entry name" value="Fatty_acid_hydroxylase"/>
</dbReference>
<name>A0A2I0W6Z8_9ASPA</name>
<sequence length="256" mass="29940">MMASLALDDLLCTFVPIAVYWMYSGIYVLLGDLKQYRLHNKVEEDKKNIVSKKTVVKGVLLQQAFQILVSLLILTLMKDDNRVILPQPALHMIFLQFIVAMVVMDTWQYFMHRLLHMNKFLYKHIHSKHHDLVVPYPYGAMYNHLFEGLILDIIGGVLSYFVSGMTPRTTTYFLSFSAIKSVDDHSSMWLPANLLHVFFDNNSAYHDIHHQLYGIKYNFSQPFFITWDKILGTHMPFLLEKRKEGGFEARPIYQED</sequence>
<evidence type="ECO:0000256" key="1">
    <source>
        <dbReference type="ARBA" id="ARBA00004477"/>
    </source>
</evidence>
<protein>
    <recommendedName>
        <fullName evidence="3">aldehyde oxygenase (deformylating)</fullName>
        <ecNumber evidence="3">4.1.99.5</ecNumber>
    </recommendedName>
</protein>
<keyword evidence="7 10" id="KW-0472">Membrane</keyword>
<evidence type="ECO:0000256" key="3">
    <source>
        <dbReference type="ARBA" id="ARBA00013146"/>
    </source>
</evidence>
<keyword evidence="5" id="KW-0256">Endoplasmic reticulum</keyword>
<keyword evidence="13" id="KW-1185">Reference proteome</keyword>
<evidence type="ECO:0000313" key="13">
    <source>
        <dbReference type="Proteomes" id="UP000233837"/>
    </source>
</evidence>
<dbReference type="AlphaFoldDB" id="A0A2I0W6Z8"/>
<evidence type="ECO:0000259" key="11">
    <source>
        <dbReference type="Pfam" id="PF04116"/>
    </source>
</evidence>
<evidence type="ECO:0000256" key="5">
    <source>
        <dbReference type="ARBA" id="ARBA00022824"/>
    </source>
</evidence>
<evidence type="ECO:0000313" key="12">
    <source>
        <dbReference type="EMBL" id="PKU71433.1"/>
    </source>
</evidence>
<feature type="transmembrane region" description="Helical" evidence="10">
    <location>
        <begin position="14"/>
        <end position="33"/>
    </location>
</feature>
<dbReference type="EC" id="4.1.99.5" evidence="3"/>
<feature type="transmembrane region" description="Helical" evidence="10">
    <location>
        <begin position="89"/>
        <end position="110"/>
    </location>
</feature>
<dbReference type="Proteomes" id="UP000233837">
    <property type="component" value="Unassembled WGS sequence"/>
</dbReference>
<reference evidence="12 13" key="2">
    <citation type="journal article" date="2017" name="Nature">
        <title>The Apostasia genome and the evolution of orchids.</title>
        <authorList>
            <person name="Zhang G.Q."/>
            <person name="Liu K.W."/>
            <person name="Li Z."/>
            <person name="Lohaus R."/>
            <person name="Hsiao Y.Y."/>
            <person name="Niu S.C."/>
            <person name="Wang J.Y."/>
            <person name="Lin Y.C."/>
            <person name="Xu Q."/>
            <person name="Chen L.J."/>
            <person name="Yoshida K."/>
            <person name="Fujiwara S."/>
            <person name="Wang Z.W."/>
            <person name="Zhang Y.Q."/>
            <person name="Mitsuda N."/>
            <person name="Wang M."/>
            <person name="Liu G.H."/>
            <person name="Pecoraro L."/>
            <person name="Huang H.X."/>
            <person name="Xiao X.J."/>
            <person name="Lin M."/>
            <person name="Wu X.Y."/>
            <person name="Wu W.L."/>
            <person name="Chen Y.Y."/>
            <person name="Chang S.B."/>
            <person name="Sakamoto S."/>
            <person name="Ohme-Takagi M."/>
            <person name="Yagi M."/>
            <person name="Zeng S.J."/>
            <person name="Shen C.Y."/>
            <person name="Yeh C.M."/>
            <person name="Luo Y.B."/>
            <person name="Tsai W.C."/>
            <person name="Van de Peer Y."/>
            <person name="Liu Z.J."/>
        </authorList>
    </citation>
    <scope>NUCLEOTIDE SEQUENCE [LARGE SCALE GENOMIC DNA]</scope>
    <source>
        <tissue evidence="12">The whole plant</tissue>
    </source>
</reference>
<evidence type="ECO:0000256" key="8">
    <source>
        <dbReference type="ARBA" id="ARBA00023239"/>
    </source>
</evidence>
<dbReference type="OrthoDB" id="408954at2759"/>
<evidence type="ECO:0000256" key="10">
    <source>
        <dbReference type="SAM" id="Phobius"/>
    </source>
</evidence>
<dbReference type="EMBL" id="KZ502877">
    <property type="protein sequence ID" value="PKU71433.1"/>
    <property type="molecule type" value="Genomic_DNA"/>
</dbReference>
<dbReference type="GO" id="GO:0071771">
    <property type="term" value="F:aldehyde oxygenase (deformylating) activity"/>
    <property type="evidence" value="ECO:0007669"/>
    <property type="project" value="UniProtKB-EC"/>
</dbReference>
<dbReference type="GO" id="GO:0008610">
    <property type="term" value="P:lipid biosynthetic process"/>
    <property type="evidence" value="ECO:0007669"/>
    <property type="project" value="InterPro"/>
</dbReference>
<keyword evidence="12" id="KW-0560">Oxidoreductase</keyword>
<feature type="transmembrane region" description="Helical" evidence="10">
    <location>
        <begin position="54"/>
        <end position="77"/>
    </location>
</feature>
<evidence type="ECO:0000256" key="2">
    <source>
        <dbReference type="ARBA" id="ARBA00009324"/>
    </source>
</evidence>
<evidence type="ECO:0000256" key="4">
    <source>
        <dbReference type="ARBA" id="ARBA00022692"/>
    </source>
</evidence>
<gene>
    <name evidence="12" type="primary">SBH2</name>
    <name evidence="12" type="ORF">MA16_Dca004275</name>
</gene>
<keyword evidence="12" id="KW-0503">Monooxygenase</keyword>
<feature type="domain" description="Fatty acid hydroxylase" evidence="11">
    <location>
        <begin position="97"/>
        <end position="233"/>
    </location>
</feature>
<dbReference type="STRING" id="906689.A0A2I0W6Z8"/>
<dbReference type="PANTHER" id="PTHR11863">
    <property type="entry name" value="STEROL DESATURASE"/>
    <property type="match status" value="1"/>
</dbReference>
<dbReference type="GO" id="GO:0005789">
    <property type="term" value="C:endoplasmic reticulum membrane"/>
    <property type="evidence" value="ECO:0007669"/>
    <property type="project" value="UniProtKB-SubCell"/>
</dbReference>
<dbReference type="GO" id="GO:0004497">
    <property type="term" value="F:monooxygenase activity"/>
    <property type="evidence" value="ECO:0007669"/>
    <property type="project" value="UniProtKB-KW"/>
</dbReference>
<organism evidence="12 13">
    <name type="scientific">Dendrobium catenatum</name>
    <dbReference type="NCBI Taxonomy" id="906689"/>
    <lineage>
        <taxon>Eukaryota</taxon>
        <taxon>Viridiplantae</taxon>
        <taxon>Streptophyta</taxon>
        <taxon>Embryophyta</taxon>
        <taxon>Tracheophyta</taxon>
        <taxon>Spermatophyta</taxon>
        <taxon>Magnoliopsida</taxon>
        <taxon>Liliopsida</taxon>
        <taxon>Asparagales</taxon>
        <taxon>Orchidaceae</taxon>
        <taxon>Epidendroideae</taxon>
        <taxon>Malaxideae</taxon>
        <taxon>Dendrobiinae</taxon>
        <taxon>Dendrobium</taxon>
    </lineage>
</organism>
<proteinExistence type="inferred from homology"/>
<dbReference type="InterPro" id="IPR050307">
    <property type="entry name" value="Sterol_Desaturase_Related"/>
</dbReference>
<evidence type="ECO:0000256" key="6">
    <source>
        <dbReference type="ARBA" id="ARBA00022989"/>
    </source>
</evidence>
<keyword evidence="6 10" id="KW-1133">Transmembrane helix</keyword>
<reference evidence="12 13" key="1">
    <citation type="journal article" date="2016" name="Sci. Rep.">
        <title>The Dendrobium catenatum Lindl. genome sequence provides insights into polysaccharide synthase, floral development and adaptive evolution.</title>
        <authorList>
            <person name="Zhang G.Q."/>
            <person name="Xu Q."/>
            <person name="Bian C."/>
            <person name="Tsai W.C."/>
            <person name="Yeh C.M."/>
            <person name="Liu K.W."/>
            <person name="Yoshida K."/>
            <person name="Zhang L.S."/>
            <person name="Chang S.B."/>
            <person name="Chen F."/>
            <person name="Shi Y."/>
            <person name="Su Y.Y."/>
            <person name="Zhang Y.Q."/>
            <person name="Chen L.J."/>
            <person name="Yin Y."/>
            <person name="Lin M."/>
            <person name="Huang H."/>
            <person name="Deng H."/>
            <person name="Wang Z.W."/>
            <person name="Zhu S.L."/>
            <person name="Zhao X."/>
            <person name="Deng C."/>
            <person name="Niu S.C."/>
            <person name="Huang J."/>
            <person name="Wang M."/>
            <person name="Liu G.H."/>
            <person name="Yang H.J."/>
            <person name="Xiao X.J."/>
            <person name="Hsiao Y.Y."/>
            <person name="Wu W.L."/>
            <person name="Chen Y.Y."/>
            <person name="Mitsuda N."/>
            <person name="Ohme-Takagi M."/>
            <person name="Luo Y.B."/>
            <person name="Van de Peer Y."/>
            <person name="Liu Z.J."/>
        </authorList>
    </citation>
    <scope>NUCLEOTIDE SEQUENCE [LARGE SCALE GENOMIC DNA]</scope>
    <source>
        <tissue evidence="12">The whole plant</tissue>
    </source>
</reference>
<comment type="similarity">
    <text evidence="2">Belongs to the sterol desaturase family.</text>
</comment>
<comment type="catalytic activity">
    <reaction evidence="9">
        <text>a long-chain fatty aldehyde + 2 NADPH + O2 + H(+) = a long-chain alkane + formate + 2 NADP(+) + H2O</text>
        <dbReference type="Rhea" id="RHEA:21440"/>
        <dbReference type="ChEBI" id="CHEBI:15377"/>
        <dbReference type="ChEBI" id="CHEBI:15378"/>
        <dbReference type="ChEBI" id="CHEBI:15379"/>
        <dbReference type="ChEBI" id="CHEBI:15740"/>
        <dbReference type="ChEBI" id="CHEBI:17176"/>
        <dbReference type="ChEBI" id="CHEBI:57783"/>
        <dbReference type="ChEBI" id="CHEBI:58349"/>
        <dbReference type="ChEBI" id="CHEBI:83563"/>
        <dbReference type="EC" id="4.1.99.5"/>
    </reaction>
</comment>
<accession>A0A2I0W6Z8</accession>
<comment type="subcellular location">
    <subcellularLocation>
        <location evidence="1">Endoplasmic reticulum membrane</location>
        <topology evidence="1">Multi-pass membrane protein</topology>
    </subcellularLocation>
</comment>
<evidence type="ECO:0000256" key="7">
    <source>
        <dbReference type="ARBA" id="ARBA00023136"/>
    </source>
</evidence>
<keyword evidence="8" id="KW-0456">Lyase</keyword>
<evidence type="ECO:0000256" key="9">
    <source>
        <dbReference type="ARBA" id="ARBA00047909"/>
    </source>
</evidence>
<dbReference type="GO" id="GO:0005506">
    <property type="term" value="F:iron ion binding"/>
    <property type="evidence" value="ECO:0007669"/>
    <property type="project" value="InterPro"/>
</dbReference>